<dbReference type="Proteomes" id="UP000595437">
    <property type="component" value="Chromosome 8"/>
</dbReference>
<dbReference type="InterPro" id="IPR036259">
    <property type="entry name" value="MFS_trans_sf"/>
</dbReference>
<evidence type="ECO:0000313" key="8">
    <source>
        <dbReference type="EMBL" id="QQP51926.1"/>
    </source>
</evidence>
<evidence type="ECO:0000256" key="3">
    <source>
        <dbReference type="ARBA" id="ARBA00022692"/>
    </source>
</evidence>
<proteinExistence type="predicted"/>
<dbReference type="InterPro" id="IPR050814">
    <property type="entry name" value="Myo-inositol_Transporter"/>
</dbReference>
<sequence>TGFGSISWLFIAEIIPPAIRSTAYSLCVAGNWMWNFAFSHSFLNLQHSLNNSGVFCLYASLSLVGFVFICLFLPETKDKSPEEIAEYFRSNKKLENSPKNELPPSSPDNHMV</sequence>
<feature type="transmembrane region" description="Helical" evidence="6">
    <location>
        <begin position="52"/>
        <end position="73"/>
    </location>
</feature>
<dbReference type="SUPFAM" id="SSF103473">
    <property type="entry name" value="MFS general substrate transporter"/>
    <property type="match status" value="1"/>
</dbReference>
<dbReference type="GO" id="GO:0016324">
    <property type="term" value="C:apical plasma membrane"/>
    <property type="evidence" value="ECO:0007669"/>
    <property type="project" value="TreeGrafter"/>
</dbReference>
<evidence type="ECO:0000256" key="5">
    <source>
        <dbReference type="ARBA" id="ARBA00023136"/>
    </source>
</evidence>
<dbReference type="PROSITE" id="PS50850">
    <property type="entry name" value="MFS"/>
    <property type="match status" value="1"/>
</dbReference>
<organism evidence="8 9">
    <name type="scientific">Caligus rogercresseyi</name>
    <name type="common">Sea louse</name>
    <dbReference type="NCBI Taxonomy" id="217165"/>
    <lineage>
        <taxon>Eukaryota</taxon>
        <taxon>Metazoa</taxon>
        <taxon>Ecdysozoa</taxon>
        <taxon>Arthropoda</taxon>
        <taxon>Crustacea</taxon>
        <taxon>Multicrustacea</taxon>
        <taxon>Hexanauplia</taxon>
        <taxon>Copepoda</taxon>
        <taxon>Siphonostomatoida</taxon>
        <taxon>Caligidae</taxon>
        <taxon>Caligus</taxon>
    </lineage>
</organism>
<keyword evidence="3 6" id="KW-0812">Transmembrane</keyword>
<keyword evidence="2" id="KW-0813">Transport</keyword>
<name>A0A7T8KAX7_CALRO</name>
<feature type="non-terminal residue" evidence="8">
    <location>
        <position position="1"/>
    </location>
</feature>
<evidence type="ECO:0000256" key="6">
    <source>
        <dbReference type="SAM" id="Phobius"/>
    </source>
</evidence>
<dbReference type="Pfam" id="PF00083">
    <property type="entry name" value="Sugar_tr"/>
    <property type="match status" value="1"/>
</dbReference>
<dbReference type="GO" id="GO:0005366">
    <property type="term" value="F:myo-inositol:proton symporter activity"/>
    <property type="evidence" value="ECO:0007669"/>
    <property type="project" value="TreeGrafter"/>
</dbReference>
<evidence type="ECO:0000256" key="1">
    <source>
        <dbReference type="ARBA" id="ARBA00004141"/>
    </source>
</evidence>
<comment type="subcellular location">
    <subcellularLocation>
        <location evidence="1">Membrane</location>
        <topology evidence="1">Multi-pass membrane protein</topology>
    </subcellularLocation>
</comment>
<reference evidence="9" key="1">
    <citation type="submission" date="2021-01" db="EMBL/GenBank/DDBJ databases">
        <title>Caligus Genome Assembly.</title>
        <authorList>
            <person name="Gallardo-Escarate C."/>
        </authorList>
    </citation>
    <scope>NUCLEOTIDE SEQUENCE [LARGE SCALE GENOMIC DNA]</scope>
</reference>
<keyword evidence="9" id="KW-1185">Reference proteome</keyword>
<dbReference type="InterPro" id="IPR020846">
    <property type="entry name" value="MFS_dom"/>
</dbReference>
<evidence type="ECO:0000313" key="9">
    <source>
        <dbReference type="Proteomes" id="UP000595437"/>
    </source>
</evidence>
<dbReference type="EMBL" id="CP045897">
    <property type="protein sequence ID" value="QQP51926.1"/>
    <property type="molecule type" value="Genomic_DNA"/>
</dbReference>
<dbReference type="PANTHER" id="PTHR48020:SF12">
    <property type="entry name" value="PROTON MYO-INOSITOL COTRANSPORTER"/>
    <property type="match status" value="1"/>
</dbReference>
<protein>
    <recommendedName>
        <fullName evidence="7">Major facilitator superfamily (MFS) profile domain-containing protein</fullName>
    </recommendedName>
</protein>
<dbReference type="AlphaFoldDB" id="A0A7T8KAX7"/>
<keyword evidence="4 6" id="KW-1133">Transmembrane helix</keyword>
<dbReference type="InterPro" id="IPR005828">
    <property type="entry name" value="MFS_sugar_transport-like"/>
</dbReference>
<evidence type="ECO:0000259" key="7">
    <source>
        <dbReference type="PROSITE" id="PS50850"/>
    </source>
</evidence>
<evidence type="ECO:0000256" key="2">
    <source>
        <dbReference type="ARBA" id="ARBA00022448"/>
    </source>
</evidence>
<accession>A0A7T8KAX7</accession>
<gene>
    <name evidence="8" type="ORF">FKW44_013422</name>
</gene>
<dbReference type="PANTHER" id="PTHR48020">
    <property type="entry name" value="PROTON MYO-INOSITOL COTRANSPORTER"/>
    <property type="match status" value="1"/>
</dbReference>
<keyword evidence="5 6" id="KW-0472">Membrane</keyword>
<evidence type="ECO:0000256" key="4">
    <source>
        <dbReference type="ARBA" id="ARBA00022989"/>
    </source>
</evidence>
<dbReference type="Gene3D" id="1.20.1250.20">
    <property type="entry name" value="MFS general substrate transporter like domains"/>
    <property type="match status" value="1"/>
</dbReference>
<feature type="domain" description="Major facilitator superfamily (MFS) profile" evidence="7">
    <location>
        <begin position="1"/>
        <end position="77"/>
    </location>
</feature>
<dbReference type="OrthoDB" id="6612291at2759"/>